<evidence type="ECO:0000313" key="7">
    <source>
        <dbReference type="Proteomes" id="UP001152485"/>
    </source>
</evidence>
<dbReference type="NCBIfam" id="NF038117">
    <property type="entry name" value="choice_anch_I"/>
    <property type="match status" value="1"/>
</dbReference>
<sequence length="626" mass="66471">MLKHSLKHSLIALSVTAILAGCSLDGDNGKNGAQGPQGVAGEQGPAGSNGDNGLNGQSGTNGQNGANGQNGVDGQDANRLLDIQLVGRAVLNAQSPEGAAEIVAYQASKKWIYAINSSGDQAVVEVLPATSFDSAVLAKNNENVTTNTNLSSALTLKLNDHTPGDANSIAIDNNNQMLAVAMAAKTTGEAGHIAFYDISGDTPVFIKNVLVGALPDMVTFNHDGTKAVVANEGEPAGDYSVDPEGTISVINITNGAVADTATHIDFKAFNDKQAELEAQGIVFANPTGRTINGNLINTTVAMDLEPEYVSISKDNRYAYVSIQENNAIAVVDLTDNSVKLMGLGFKDWSNLTMDASDKDGKINFKSYPGLYGMYQPDTISNFSWKGANFIVSANEGDGREYFFDTTSEADCTAKGGLDYDKDDGCLAYIDESRAKDLTLADNFAYLNNDNDDIGRLKVTTVKGDNNNDGQYEQLYTYGARSFTIWDSNGMVVFDSGDQIERITASIHGSAFNNDEDTNEGDTRSDAKGPEPEALALGYIGERLFAFVGLERMGSVMVYDITNPYDVKFADYFYNRGTVEGADISGDLAPEGMAFVPAEQSATGKPLLIVGNEISGSVAVWQIALKD</sequence>
<dbReference type="PANTHER" id="PTHR46928:SF1">
    <property type="entry name" value="MESENCHYME-SPECIFIC CELL SURFACE GLYCOPROTEIN"/>
    <property type="match status" value="1"/>
</dbReference>
<evidence type="ECO:0000256" key="1">
    <source>
        <dbReference type="SAM" id="MobiDB-lite"/>
    </source>
</evidence>
<evidence type="ECO:0000313" key="4">
    <source>
        <dbReference type="EMBL" id="CAH9050343.1"/>
    </source>
</evidence>
<evidence type="ECO:0000313" key="5">
    <source>
        <dbReference type="EMBL" id="CAH9067998.1"/>
    </source>
</evidence>
<dbReference type="RefSeq" id="WP_261595281.1">
    <property type="nucleotide sequence ID" value="NZ_CAMAPC010000002.1"/>
</dbReference>
<dbReference type="AlphaFoldDB" id="A0A9W4VVE5"/>
<name>A0A9W4VVE5_9GAMM</name>
<dbReference type="Pfam" id="PF01391">
    <property type="entry name" value="Collagen"/>
    <property type="match status" value="1"/>
</dbReference>
<dbReference type="Gene3D" id="2.130.10.10">
    <property type="entry name" value="YVTN repeat-like/Quinoprotein amine dehydrogenase"/>
    <property type="match status" value="1"/>
</dbReference>
<dbReference type="SUPFAM" id="SSF50969">
    <property type="entry name" value="YVTN repeat-like/Quinoprotein amine dehydrogenase"/>
    <property type="match status" value="1"/>
</dbReference>
<feature type="region of interest" description="Disordered" evidence="1">
    <location>
        <begin position="507"/>
        <end position="530"/>
    </location>
</feature>
<dbReference type="EMBL" id="CAMAPC010000002">
    <property type="protein sequence ID" value="CAH9050343.1"/>
    <property type="molecule type" value="Genomic_DNA"/>
</dbReference>
<protein>
    <recommendedName>
        <fullName evidence="3">Choice-of-anchor I domain-containing protein</fullName>
    </recommendedName>
</protein>
<organism evidence="4 6">
    <name type="scientific">Pseudoalteromonas holothuriae</name>
    <dbReference type="NCBI Taxonomy" id="2963714"/>
    <lineage>
        <taxon>Bacteria</taxon>
        <taxon>Pseudomonadati</taxon>
        <taxon>Pseudomonadota</taxon>
        <taxon>Gammaproteobacteria</taxon>
        <taxon>Alteromonadales</taxon>
        <taxon>Pseudoalteromonadaceae</taxon>
        <taxon>Pseudoalteromonas</taxon>
    </lineage>
</organism>
<reference evidence="4 7" key="1">
    <citation type="submission" date="2022-07" db="EMBL/GenBank/DDBJ databases">
        <authorList>
            <person name="Criscuolo A."/>
        </authorList>
    </citation>
    <scope>NUCLEOTIDE SEQUENCE</scope>
    <source>
        <strain evidence="7">CIP 111951</strain>
        <strain evidence="4">CIP111854</strain>
        <strain evidence="5">CIP111951</strain>
    </source>
</reference>
<feature type="chain" id="PRO_5040961918" description="Choice-of-anchor I domain-containing protein" evidence="2">
    <location>
        <begin position="21"/>
        <end position="626"/>
    </location>
</feature>
<dbReference type="Pfam" id="PF22494">
    <property type="entry name" value="choice_anch_I"/>
    <property type="match status" value="1"/>
</dbReference>
<dbReference type="InterPro" id="IPR015943">
    <property type="entry name" value="WD40/YVTN_repeat-like_dom_sf"/>
</dbReference>
<dbReference type="InterPro" id="IPR011044">
    <property type="entry name" value="Quino_amine_DH_bsu"/>
</dbReference>
<dbReference type="PANTHER" id="PTHR46928">
    <property type="entry name" value="MESENCHYME-SPECIFIC CELL SURFACE GLYCOPROTEIN"/>
    <property type="match status" value="1"/>
</dbReference>
<feature type="domain" description="Choice-of-anchor I" evidence="3">
    <location>
        <begin position="98"/>
        <end position="622"/>
    </location>
</feature>
<evidence type="ECO:0000256" key="2">
    <source>
        <dbReference type="SAM" id="SignalP"/>
    </source>
</evidence>
<accession>A0A9W4VVE5</accession>
<gene>
    <name evidence="4" type="ORF">PSECIP111854_00511</name>
    <name evidence="5" type="ORF">PSECIP111951_03967</name>
</gene>
<evidence type="ECO:0000259" key="3">
    <source>
        <dbReference type="Pfam" id="PF22494"/>
    </source>
</evidence>
<feature type="compositionally biased region" description="Basic and acidic residues" evidence="1">
    <location>
        <begin position="520"/>
        <end position="530"/>
    </location>
</feature>
<comment type="caution">
    <text evidence="4">The sequence shown here is derived from an EMBL/GenBank/DDBJ whole genome shotgun (WGS) entry which is preliminary data.</text>
</comment>
<dbReference type="InterPro" id="IPR008160">
    <property type="entry name" value="Collagen"/>
</dbReference>
<dbReference type="InterPro" id="IPR052956">
    <property type="entry name" value="Mesenchyme-surface_protein"/>
</dbReference>
<evidence type="ECO:0000313" key="6">
    <source>
        <dbReference type="Proteomes" id="UP001152467"/>
    </source>
</evidence>
<feature type="compositionally biased region" description="Low complexity" evidence="1">
    <location>
        <begin position="52"/>
        <end position="74"/>
    </location>
</feature>
<keyword evidence="2" id="KW-0732">Signal</keyword>
<dbReference type="Proteomes" id="UP001152467">
    <property type="component" value="Unassembled WGS sequence"/>
</dbReference>
<dbReference type="Proteomes" id="UP001152485">
    <property type="component" value="Unassembled WGS sequence"/>
</dbReference>
<proteinExistence type="predicted"/>
<feature type="signal peptide" evidence="2">
    <location>
        <begin position="1"/>
        <end position="20"/>
    </location>
</feature>
<dbReference type="PROSITE" id="PS51257">
    <property type="entry name" value="PROKAR_LIPOPROTEIN"/>
    <property type="match status" value="1"/>
</dbReference>
<dbReference type="EMBL" id="CAMAPD010000029">
    <property type="protein sequence ID" value="CAH9067998.1"/>
    <property type="molecule type" value="Genomic_DNA"/>
</dbReference>
<keyword evidence="6" id="KW-1185">Reference proteome</keyword>
<dbReference type="InterPro" id="IPR055188">
    <property type="entry name" value="Choice_anch_I"/>
</dbReference>
<feature type="region of interest" description="Disordered" evidence="1">
    <location>
        <begin position="30"/>
        <end position="74"/>
    </location>
</feature>